<dbReference type="RefSeq" id="WP_011320264.1">
    <property type="nucleotide sequence ID" value="NZ_JACKZP010000162.1"/>
</dbReference>
<proteinExistence type="predicted"/>
<name>A0ABR6SFC6_ANAVA</name>
<dbReference type="GeneID" id="58726344"/>
<keyword evidence="2" id="KW-1185">Reference proteome</keyword>
<reference evidence="1 2" key="1">
    <citation type="submission" date="2019-11" db="EMBL/GenBank/DDBJ databases">
        <title>Comparison of genomes from free-living endosymbiotic cyanobacteria isolated from Azolla.</title>
        <authorList>
            <person name="Thiel T."/>
            <person name="Pratte B."/>
        </authorList>
    </citation>
    <scope>NUCLEOTIDE SEQUENCE [LARGE SCALE GENOMIC DNA]</scope>
    <source>
        <strain evidence="1 2">N2B</strain>
    </source>
</reference>
<protein>
    <submittedName>
        <fullName evidence="1">Uncharacterized protein</fullName>
    </submittedName>
</protein>
<organism evidence="1 2">
    <name type="scientific">Trichormus variabilis N2B</name>
    <dbReference type="NCBI Taxonomy" id="2681315"/>
    <lineage>
        <taxon>Bacteria</taxon>
        <taxon>Bacillati</taxon>
        <taxon>Cyanobacteriota</taxon>
        <taxon>Cyanophyceae</taxon>
        <taxon>Nostocales</taxon>
        <taxon>Nostocaceae</taxon>
        <taxon>Trichormus</taxon>
    </lineage>
</organism>
<sequence>MPTPTPGLNYWYNSARDLFGKVYRDKDKLHESVNSQDHERIADAIFNFVVTAYHVRDWLKQEAITSFTPQDVDNYVNHNKVLSICADLCNGSKHRILTKSLKSTATGTRNSPLKVSMTSITCSSSIAVTGFTPVIDTLEGNQYDILSWADQVVSTWEDFFTRHGI</sequence>
<evidence type="ECO:0000313" key="2">
    <source>
        <dbReference type="Proteomes" id="UP000570851"/>
    </source>
</evidence>
<dbReference type="EMBL" id="JACKZP010000162">
    <property type="protein sequence ID" value="MBC1305130.1"/>
    <property type="molecule type" value="Genomic_DNA"/>
</dbReference>
<evidence type="ECO:0000313" key="1">
    <source>
        <dbReference type="EMBL" id="MBC1305130.1"/>
    </source>
</evidence>
<gene>
    <name evidence="1" type="ORF">GNE12_24780</name>
</gene>
<accession>A0ABR6SFC6</accession>
<comment type="caution">
    <text evidence="1">The sequence shown here is derived from an EMBL/GenBank/DDBJ whole genome shotgun (WGS) entry which is preliminary data.</text>
</comment>
<dbReference type="Proteomes" id="UP000570851">
    <property type="component" value="Unassembled WGS sequence"/>
</dbReference>